<dbReference type="GO" id="GO:0008234">
    <property type="term" value="F:cysteine-type peptidase activity"/>
    <property type="evidence" value="ECO:0007669"/>
    <property type="project" value="InterPro"/>
</dbReference>
<dbReference type="Gene3D" id="3.40.395.10">
    <property type="entry name" value="Adenoviral Proteinase, Chain A"/>
    <property type="match status" value="1"/>
</dbReference>
<evidence type="ECO:0000256" key="2">
    <source>
        <dbReference type="ARBA" id="ARBA00022670"/>
    </source>
</evidence>
<dbReference type="Pfam" id="PF02902">
    <property type="entry name" value="Peptidase_C48"/>
    <property type="match status" value="1"/>
</dbReference>
<evidence type="ECO:0000313" key="5">
    <source>
        <dbReference type="EMBL" id="PWA54588.1"/>
    </source>
</evidence>
<name>A0A2U1M000_ARTAN</name>
<sequence>MRSEEEKVLHLAEEKKKKRNEFMNSAKFKKSLTLVAPNKRNHADGLPSESNYKVSWVKLEKNRGYINDPCMIERLKNVKPWKEDLSRWFHTIDTLWLNDEFDLFLSKPGKVNYKFPWSDDFIVNRNFWLRLVCLDPARKGWLTEEHIDLWVDYMWHVGPENCKWAMVSTYFVQLLLQNTMPLFYVDGRRYPIPWSDVDQVLMPINETERHWCVAHFDIISGLVTFYDSGDTYDYECRDWYVRLRDCLEVSSW</sequence>
<comment type="caution">
    <text evidence="5">The sequence shown here is derived from an EMBL/GenBank/DDBJ whole genome shotgun (WGS) entry which is preliminary data.</text>
</comment>
<dbReference type="PROSITE" id="PS50600">
    <property type="entry name" value="ULP_PROTEASE"/>
    <property type="match status" value="1"/>
</dbReference>
<comment type="similarity">
    <text evidence="1">Belongs to the peptidase C48 family.</text>
</comment>
<dbReference type="AlphaFoldDB" id="A0A2U1M000"/>
<evidence type="ECO:0000259" key="4">
    <source>
        <dbReference type="PROSITE" id="PS50600"/>
    </source>
</evidence>
<dbReference type="InterPro" id="IPR038765">
    <property type="entry name" value="Papain-like_cys_pep_sf"/>
</dbReference>
<evidence type="ECO:0000256" key="1">
    <source>
        <dbReference type="ARBA" id="ARBA00005234"/>
    </source>
</evidence>
<organism evidence="5 6">
    <name type="scientific">Artemisia annua</name>
    <name type="common">Sweet wormwood</name>
    <dbReference type="NCBI Taxonomy" id="35608"/>
    <lineage>
        <taxon>Eukaryota</taxon>
        <taxon>Viridiplantae</taxon>
        <taxon>Streptophyta</taxon>
        <taxon>Embryophyta</taxon>
        <taxon>Tracheophyta</taxon>
        <taxon>Spermatophyta</taxon>
        <taxon>Magnoliopsida</taxon>
        <taxon>eudicotyledons</taxon>
        <taxon>Gunneridae</taxon>
        <taxon>Pentapetalae</taxon>
        <taxon>asterids</taxon>
        <taxon>campanulids</taxon>
        <taxon>Asterales</taxon>
        <taxon>Asteraceae</taxon>
        <taxon>Asteroideae</taxon>
        <taxon>Anthemideae</taxon>
        <taxon>Artemisiinae</taxon>
        <taxon>Artemisia</taxon>
    </lineage>
</organism>
<gene>
    <name evidence="5" type="ORF">CTI12_AA434610</name>
</gene>
<keyword evidence="6" id="KW-1185">Reference proteome</keyword>
<protein>
    <recommendedName>
        <fullName evidence="4">Ubiquitin-like protease family profile domain-containing protein</fullName>
    </recommendedName>
</protein>
<dbReference type="SUPFAM" id="SSF54001">
    <property type="entry name" value="Cysteine proteinases"/>
    <property type="match status" value="1"/>
</dbReference>
<dbReference type="InterPro" id="IPR003653">
    <property type="entry name" value="Peptidase_C48_C"/>
</dbReference>
<evidence type="ECO:0000313" key="6">
    <source>
        <dbReference type="Proteomes" id="UP000245207"/>
    </source>
</evidence>
<feature type="domain" description="Ubiquitin-like protease family profile" evidence="4">
    <location>
        <begin position="95"/>
        <end position="252"/>
    </location>
</feature>
<reference evidence="5 6" key="1">
    <citation type="journal article" date="2018" name="Mol. Plant">
        <title>The genome of Artemisia annua provides insight into the evolution of Asteraceae family and artemisinin biosynthesis.</title>
        <authorList>
            <person name="Shen Q."/>
            <person name="Zhang L."/>
            <person name="Liao Z."/>
            <person name="Wang S."/>
            <person name="Yan T."/>
            <person name="Shi P."/>
            <person name="Liu M."/>
            <person name="Fu X."/>
            <person name="Pan Q."/>
            <person name="Wang Y."/>
            <person name="Lv Z."/>
            <person name="Lu X."/>
            <person name="Zhang F."/>
            <person name="Jiang W."/>
            <person name="Ma Y."/>
            <person name="Chen M."/>
            <person name="Hao X."/>
            <person name="Li L."/>
            <person name="Tang Y."/>
            <person name="Lv G."/>
            <person name="Zhou Y."/>
            <person name="Sun X."/>
            <person name="Brodelius P.E."/>
            <person name="Rose J.K.C."/>
            <person name="Tang K."/>
        </authorList>
    </citation>
    <scope>NUCLEOTIDE SEQUENCE [LARGE SCALE GENOMIC DNA]</scope>
    <source>
        <strain evidence="6">cv. Huhao1</strain>
        <tissue evidence="5">Leaf</tissue>
    </source>
</reference>
<accession>A0A2U1M000</accession>
<proteinExistence type="inferred from homology"/>
<keyword evidence="3" id="KW-0378">Hydrolase</keyword>
<evidence type="ECO:0000256" key="3">
    <source>
        <dbReference type="ARBA" id="ARBA00022801"/>
    </source>
</evidence>
<dbReference type="EMBL" id="PKPP01007028">
    <property type="protein sequence ID" value="PWA54588.1"/>
    <property type="molecule type" value="Genomic_DNA"/>
</dbReference>
<keyword evidence="2" id="KW-0645">Protease</keyword>
<dbReference type="OrthoDB" id="1839353at2759"/>
<dbReference type="GO" id="GO:0006508">
    <property type="term" value="P:proteolysis"/>
    <property type="evidence" value="ECO:0007669"/>
    <property type="project" value="UniProtKB-KW"/>
</dbReference>
<dbReference type="Proteomes" id="UP000245207">
    <property type="component" value="Unassembled WGS sequence"/>
</dbReference>